<dbReference type="AlphaFoldDB" id="A0A9Q3HNT4"/>
<dbReference type="EMBL" id="AVOT02021128">
    <property type="protein sequence ID" value="MBW0509754.1"/>
    <property type="molecule type" value="Genomic_DNA"/>
</dbReference>
<keyword evidence="3" id="KW-1185">Reference proteome</keyword>
<dbReference type="SUPFAM" id="SSF53927">
    <property type="entry name" value="Cytidine deaminase-like"/>
    <property type="match status" value="1"/>
</dbReference>
<gene>
    <name evidence="2" type="ORF">O181_049469</name>
</gene>
<proteinExistence type="predicted"/>
<dbReference type="GO" id="GO:0006139">
    <property type="term" value="P:nucleobase-containing compound metabolic process"/>
    <property type="evidence" value="ECO:0007669"/>
    <property type="project" value="UniProtKB-ARBA"/>
</dbReference>
<dbReference type="OrthoDB" id="252265at2759"/>
<comment type="caution">
    <text evidence="2">The sequence shown here is derived from an EMBL/GenBank/DDBJ whole genome shotgun (WGS) entry which is preliminary data.</text>
</comment>
<accession>A0A9Q3HNT4</accession>
<feature type="domain" description="CMP/dCMP-type deaminase" evidence="1">
    <location>
        <begin position="7"/>
        <end position="146"/>
    </location>
</feature>
<dbReference type="InterPro" id="IPR016193">
    <property type="entry name" value="Cytidine_deaminase-like"/>
</dbReference>
<dbReference type="Proteomes" id="UP000765509">
    <property type="component" value="Unassembled WGS sequence"/>
</dbReference>
<evidence type="ECO:0000313" key="3">
    <source>
        <dbReference type="Proteomes" id="UP000765509"/>
    </source>
</evidence>
<protein>
    <recommendedName>
        <fullName evidence="1">CMP/dCMP-type deaminase domain-containing protein</fullName>
    </recommendedName>
</protein>
<name>A0A9Q3HNT4_9BASI</name>
<sequence>MLITADPLQVDCMRQALGYARLCTPISTAFCVGCVITPINSSKILSTGHSRELEGNTHAEECALKKLDVENLRGELDLYTTLEPCSVRLSGKRPCSQLIIDFNDRMKKSNLERISIKNVYLGVSEPNDFVDCKGVEQLIQNGINVIQVTGFETQCLNVARGSQETC</sequence>
<dbReference type="PROSITE" id="PS51747">
    <property type="entry name" value="CYT_DCMP_DEAMINASES_2"/>
    <property type="match status" value="1"/>
</dbReference>
<dbReference type="Gene3D" id="3.40.140.10">
    <property type="entry name" value="Cytidine Deaminase, domain 2"/>
    <property type="match status" value="1"/>
</dbReference>
<evidence type="ECO:0000259" key="1">
    <source>
        <dbReference type="PROSITE" id="PS51747"/>
    </source>
</evidence>
<dbReference type="Pfam" id="PF18785">
    <property type="entry name" value="Inv-AAD"/>
    <property type="match status" value="1"/>
</dbReference>
<evidence type="ECO:0000313" key="2">
    <source>
        <dbReference type="EMBL" id="MBW0509754.1"/>
    </source>
</evidence>
<reference evidence="2" key="1">
    <citation type="submission" date="2021-03" db="EMBL/GenBank/DDBJ databases">
        <title>Draft genome sequence of rust myrtle Austropuccinia psidii MF-1, a brazilian biotype.</title>
        <authorList>
            <person name="Quecine M.C."/>
            <person name="Pachon D.M.R."/>
            <person name="Bonatelli M.L."/>
            <person name="Correr F.H."/>
            <person name="Franceschini L.M."/>
            <person name="Leite T.F."/>
            <person name="Margarido G.R.A."/>
            <person name="Almeida C.A."/>
            <person name="Ferrarezi J.A."/>
            <person name="Labate C.A."/>
        </authorList>
    </citation>
    <scope>NUCLEOTIDE SEQUENCE</scope>
    <source>
        <strain evidence="2">MF-1</strain>
    </source>
</reference>
<organism evidence="2 3">
    <name type="scientific">Austropuccinia psidii MF-1</name>
    <dbReference type="NCBI Taxonomy" id="1389203"/>
    <lineage>
        <taxon>Eukaryota</taxon>
        <taxon>Fungi</taxon>
        <taxon>Dikarya</taxon>
        <taxon>Basidiomycota</taxon>
        <taxon>Pucciniomycotina</taxon>
        <taxon>Pucciniomycetes</taxon>
        <taxon>Pucciniales</taxon>
        <taxon>Sphaerophragmiaceae</taxon>
        <taxon>Austropuccinia</taxon>
    </lineage>
</organism>
<dbReference type="GO" id="GO:0003824">
    <property type="term" value="F:catalytic activity"/>
    <property type="evidence" value="ECO:0007669"/>
    <property type="project" value="InterPro"/>
</dbReference>
<dbReference type="InterPro" id="IPR002125">
    <property type="entry name" value="CMP_dCMP_dom"/>
</dbReference>